<name>A0A5J4RAG3_9ZZZZ</name>
<gene>
    <name evidence="2" type="ORF">EZS27_020652</name>
</gene>
<organism evidence="2">
    <name type="scientific">termite gut metagenome</name>
    <dbReference type="NCBI Taxonomy" id="433724"/>
    <lineage>
        <taxon>unclassified sequences</taxon>
        <taxon>metagenomes</taxon>
        <taxon>organismal metagenomes</taxon>
    </lineage>
</organism>
<evidence type="ECO:0000313" key="2">
    <source>
        <dbReference type="EMBL" id="KAA6330659.1"/>
    </source>
</evidence>
<protein>
    <submittedName>
        <fullName evidence="2">Uncharacterized protein</fullName>
    </submittedName>
</protein>
<evidence type="ECO:0000256" key="1">
    <source>
        <dbReference type="SAM" id="Phobius"/>
    </source>
</evidence>
<comment type="caution">
    <text evidence="2">The sequence shown here is derived from an EMBL/GenBank/DDBJ whole genome shotgun (WGS) entry which is preliminary data.</text>
</comment>
<feature type="transmembrane region" description="Helical" evidence="1">
    <location>
        <begin position="14"/>
        <end position="36"/>
    </location>
</feature>
<dbReference type="AlphaFoldDB" id="A0A5J4RAG3"/>
<keyword evidence="1" id="KW-0812">Transmembrane</keyword>
<dbReference type="EMBL" id="SNRY01001473">
    <property type="protein sequence ID" value="KAA6330659.1"/>
    <property type="molecule type" value="Genomic_DNA"/>
</dbReference>
<keyword evidence="1" id="KW-0472">Membrane</keyword>
<sequence length="45" mass="5461">MKFFQIAYKYTKNILIKILLMQAFFNIIYFTSSVFVKNQITHLCH</sequence>
<proteinExistence type="predicted"/>
<reference evidence="2" key="1">
    <citation type="submission" date="2019-03" db="EMBL/GenBank/DDBJ databases">
        <title>Single cell metagenomics reveals metabolic interactions within the superorganism composed of flagellate Streblomastix strix and complex community of Bacteroidetes bacteria on its surface.</title>
        <authorList>
            <person name="Treitli S.C."/>
            <person name="Kolisko M."/>
            <person name="Husnik F."/>
            <person name="Keeling P."/>
            <person name="Hampl V."/>
        </authorList>
    </citation>
    <scope>NUCLEOTIDE SEQUENCE</scope>
    <source>
        <strain evidence="2">STM</strain>
    </source>
</reference>
<keyword evidence="1" id="KW-1133">Transmembrane helix</keyword>
<accession>A0A5J4RAG3</accession>